<evidence type="ECO:0000313" key="1">
    <source>
        <dbReference type="EMBL" id="CAI2201264.1"/>
    </source>
</evidence>
<dbReference type="Proteomes" id="UP001153678">
    <property type="component" value="Unassembled WGS sequence"/>
</dbReference>
<feature type="non-terminal residue" evidence="1">
    <location>
        <position position="1"/>
    </location>
</feature>
<reference evidence="1" key="1">
    <citation type="submission" date="2022-08" db="EMBL/GenBank/DDBJ databases">
        <authorList>
            <person name="Kallberg Y."/>
            <person name="Tangrot J."/>
            <person name="Rosling A."/>
        </authorList>
    </citation>
    <scope>NUCLEOTIDE SEQUENCE</scope>
    <source>
        <strain evidence="1">Wild A</strain>
    </source>
</reference>
<keyword evidence="2" id="KW-1185">Reference proteome</keyword>
<organism evidence="1 2">
    <name type="scientific">Funneliformis geosporum</name>
    <dbReference type="NCBI Taxonomy" id="1117311"/>
    <lineage>
        <taxon>Eukaryota</taxon>
        <taxon>Fungi</taxon>
        <taxon>Fungi incertae sedis</taxon>
        <taxon>Mucoromycota</taxon>
        <taxon>Glomeromycotina</taxon>
        <taxon>Glomeromycetes</taxon>
        <taxon>Glomerales</taxon>
        <taxon>Glomeraceae</taxon>
        <taxon>Funneliformis</taxon>
    </lineage>
</organism>
<accession>A0A9W4TDJ0</accession>
<evidence type="ECO:0000313" key="2">
    <source>
        <dbReference type="Proteomes" id="UP001153678"/>
    </source>
</evidence>
<dbReference type="EMBL" id="CAMKVN010027024">
    <property type="protein sequence ID" value="CAI2201264.1"/>
    <property type="molecule type" value="Genomic_DNA"/>
</dbReference>
<dbReference type="AlphaFoldDB" id="A0A9W4TDJ0"/>
<sequence length="50" mass="5880">ASSTLHKIGMIKFYEDTDYSRYCQSSEFADWKSREEEVKELESLKENACP</sequence>
<protein>
    <submittedName>
        <fullName evidence="1">2141_t:CDS:1</fullName>
    </submittedName>
</protein>
<comment type="caution">
    <text evidence="1">The sequence shown here is derived from an EMBL/GenBank/DDBJ whole genome shotgun (WGS) entry which is preliminary data.</text>
</comment>
<gene>
    <name evidence="1" type="ORF">FWILDA_LOCUS19979</name>
</gene>
<name>A0A9W4TDJ0_9GLOM</name>
<proteinExistence type="predicted"/>
<feature type="non-terminal residue" evidence="1">
    <location>
        <position position="50"/>
    </location>
</feature>